<keyword evidence="2" id="KW-0489">Methyltransferase</keyword>
<evidence type="ECO:0000313" key="2">
    <source>
        <dbReference type="EMBL" id="VVC35871.1"/>
    </source>
</evidence>
<protein>
    <submittedName>
        <fullName evidence="2">S-adenosyl-L-methionine-dependent methyltransferase</fullName>
    </submittedName>
</protein>
<dbReference type="Pfam" id="PF01135">
    <property type="entry name" value="PCMT"/>
    <property type="match status" value="1"/>
</dbReference>
<sequence>MSQFVNSCYNYDEMLNDLINTKMIKTINEEKALRSVDYGYYFDTEGSHREPDWQFEARRHMVYTTAALNALMLNSGQKFLNIGSGVGYFSTVAGILLGNNSVNHGIEINERFVDLAREKLAEFNLNSAAIDHHDFCEPIFIQGNACELLSTGYYDRVYCEAVVPYEKLIFMKSLIKINGILVMPFDGFLWKVIRKDEIRYKAEIKSQLIENAFSNLILPDFRSLKIVTFPPVKQLNLQELCRNNIRSSMRQYLLKETDHLKMHTMCHNLINTDPDKERFLWNIVKFISSFKPRVIELDHLSLLHKIKKINNDSNTGLLSICPGISDGLLKTTDKSGNSSKAESENDSEAISHLTMYHFIKDYRVNKLSRCLKEEIYSLSIPTQVKHFLNYDRID</sequence>
<proteinExistence type="inferred from homology"/>
<comment type="similarity">
    <text evidence="1">Belongs to the methyltransferase superfamily. L-isoaspartyl/D-aspartyl protein methyltransferase family.</text>
</comment>
<keyword evidence="2" id="KW-0808">Transferase</keyword>
<dbReference type="OrthoDB" id="10257972at2759"/>
<dbReference type="SUPFAM" id="SSF53335">
    <property type="entry name" value="S-adenosyl-L-methionine-dependent methyltransferases"/>
    <property type="match status" value="1"/>
</dbReference>
<dbReference type="InterPro" id="IPR029063">
    <property type="entry name" value="SAM-dependent_MTases_sf"/>
</dbReference>
<dbReference type="AlphaFoldDB" id="A0A5E4MWS2"/>
<dbReference type="Gene3D" id="3.40.50.150">
    <property type="entry name" value="Vaccinia Virus protein VP39"/>
    <property type="match status" value="1"/>
</dbReference>
<gene>
    <name evidence="2" type="ORF">CINCED_3A016360</name>
</gene>
<organism evidence="2 3">
    <name type="scientific">Cinara cedri</name>
    <dbReference type="NCBI Taxonomy" id="506608"/>
    <lineage>
        <taxon>Eukaryota</taxon>
        <taxon>Metazoa</taxon>
        <taxon>Ecdysozoa</taxon>
        <taxon>Arthropoda</taxon>
        <taxon>Hexapoda</taxon>
        <taxon>Insecta</taxon>
        <taxon>Pterygota</taxon>
        <taxon>Neoptera</taxon>
        <taxon>Paraneoptera</taxon>
        <taxon>Hemiptera</taxon>
        <taxon>Sternorrhyncha</taxon>
        <taxon>Aphidomorpha</taxon>
        <taxon>Aphidoidea</taxon>
        <taxon>Aphididae</taxon>
        <taxon>Lachninae</taxon>
        <taxon>Cinara</taxon>
    </lineage>
</organism>
<dbReference type="GO" id="GO:0004719">
    <property type="term" value="F:protein-L-isoaspartate (D-aspartate) O-methyltransferase activity"/>
    <property type="evidence" value="ECO:0007669"/>
    <property type="project" value="InterPro"/>
</dbReference>
<dbReference type="PANTHER" id="PTHR11579:SF9">
    <property type="entry name" value="PROTEIN-L-ISOASPARTATE O-METHYLTRANSFERASE"/>
    <property type="match status" value="1"/>
</dbReference>
<dbReference type="InterPro" id="IPR000682">
    <property type="entry name" value="PCMT"/>
</dbReference>
<evidence type="ECO:0000313" key="3">
    <source>
        <dbReference type="Proteomes" id="UP000325440"/>
    </source>
</evidence>
<dbReference type="Proteomes" id="UP000325440">
    <property type="component" value="Unassembled WGS sequence"/>
</dbReference>
<accession>A0A5E4MWS2</accession>
<dbReference type="PANTHER" id="PTHR11579">
    <property type="entry name" value="PROTEIN-L-ISOASPARTATE O-METHYLTRANSFERASE"/>
    <property type="match status" value="1"/>
</dbReference>
<name>A0A5E4MWS2_9HEMI</name>
<dbReference type="CDD" id="cd02440">
    <property type="entry name" value="AdoMet_MTases"/>
    <property type="match status" value="1"/>
</dbReference>
<dbReference type="EMBL" id="CABPRJ010001428">
    <property type="protein sequence ID" value="VVC35871.1"/>
    <property type="molecule type" value="Genomic_DNA"/>
</dbReference>
<dbReference type="GO" id="GO:0032259">
    <property type="term" value="P:methylation"/>
    <property type="evidence" value="ECO:0007669"/>
    <property type="project" value="UniProtKB-KW"/>
</dbReference>
<evidence type="ECO:0000256" key="1">
    <source>
        <dbReference type="ARBA" id="ARBA00005369"/>
    </source>
</evidence>
<dbReference type="GO" id="GO:0005737">
    <property type="term" value="C:cytoplasm"/>
    <property type="evidence" value="ECO:0007669"/>
    <property type="project" value="TreeGrafter"/>
</dbReference>
<keyword evidence="3" id="KW-1185">Reference proteome</keyword>
<reference evidence="2 3" key="1">
    <citation type="submission" date="2019-08" db="EMBL/GenBank/DDBJ databases">
        <authorList>
            <person name="Alioto T."/>
            <person name="Alioto T."/>
            <person name="Gomez Garrido J."/>
        </authorList>
    </citation>
    <scope>NUCLEOTIDE SEQUENCE [LARGE SCALE GENOMIC DNA]</scope>
</reference>